<reference evidence="1" key="1">
    <citation type="submission" date="2018-05" db="EMBL/GenBank/DDBJ databases">
        <authorList>
            <person name="Lanie J.A."/>
            <person name="Ng W.-L."/>
            <person name="Kazmierczak K.M."/>
            <person name="Andrzejewski T.M."/>
            <person name="Davidsen T.M."/>
            <person name="Wayne K.J."/>
            <person name="Tettelin H."/>
            <person name="Glass J.I."/>
            <person name="Rusch D."/>
            <person name="Podicherti R."/>
            <person name="Tsui H.-C.T."/>
            <person name="Winkler M.E."/>
        </authorList>
    </citation>
    <scope>NUCLEOTIDE SEQUENCE</scope>
</reference>
<organism evidence="1">
    <name type="scientific">marine metagenome</name>
    <dbReference type="NCBI Taxonomy" id="408172"/>
    <lineage>
        <taxon>unclassified sequences</taxon>
        <taxon>metagenomes</taxon>
        <taxon>ecological metagenomes</taxon>
    </lineage>
</organism>
<dbReference type="SUPFAM" id="SSF53474">
    <property type="entry name" value="alpha/beta-Hydrolases"/>
    <property type="match status" value="1"/>
</dbReference>
<feature type="non-terminal residue" evidence="1">
    <location>
        <position position="67"/>
    </location>
</feature>
<evidence type="ECO:0000313" key="1">
    <source>
        <dbReference type="EMBL" id="SVE61660.1"/>
    </source>
</evidence>
<dbReference type="Gene3D" id="3.40.50.1820">
    <property type="entry name" value="alpha/beta hydrolase"/>
    <property type="match status" value="1"/>
</dbReference>
<protein>
    <recommendedName>
        <fullName evidence="2">AB hydrolase-1 domain-containing protein</fullName>
    </recommendedName>
</protein>
<dbReference type="InterPro" id="IPR029058">
    <property type="entry name" value="AB_hydrolase_fold"/>
</dbReference>
<dbReference type="EMBL" id="UINC01229798">
    <property type="protein sequence ID" value="SVE61660.1"/>
    <property type="molecule type" value="Genomic_DNA"/>
</dbReference>
<sequence>MIKCGILIQFLLEVVLKMDEGFVLRTIKSNGIKLRVAVEGEGPLVIMVHGFPELWYSWRHQIKAIAA</sequence>
<dbReference type="PANTHER" id="PTHR43329">
    <property type="entry name" value="EPOXIDE HYDROLASE"/>
    <property type="match status" value="1"/>
</dbReference>
<evidence type="ECO:0008006" key="2">
    <source>
        <dbReference type="Google" id="ProtNLM"/>
    </source>
</evidence>
<proteinExistence type="predicted"/>
<name>A0A383EZH1_9ZZZZ</name>
<gene>
    <name evidence="1" type="ORF">METZ01_LOCUS514514</name>
</gene>
<dbReference type="AlphaFoldDB" id="A0A383EZH1"/>
<accession>A0A383EZH1</accession>